<keyword evidence="2" id="KW-1185">Reference proteome</keyword>
<reference evidence="1" key="1">
    <citation type="journal article" date="2011" name="ISME J.">
        <title>The endosymbionts of the deep-sea tubeworms Riftia pachyptila and Tevnia jerichonana share an identical physiology as revealed by proteogenomic analyses.</title>
        <authorList>
            <person name="Gardebrecht A."/>
            <person name="Markert S."/>
            <person name="Felbeck H."/>
            <person name="Thuermer A."/>
            <person name="Albrecht D."/>
            <person name="Wollherr A."/>
            <person name="Kabisch J."/>
            <person name="Lehmann R."/>
            <person name="Daniel R."/>
            <person name="Liesegang H."/>
            <person name="Hecker M."/>
            <person name="Sievert S.M."/>
            <person name="Schweder T."/>
        </authorList>
    </citation>
    <scope>NUCLEOTIDE SEQUENCE [LARGE SCALE GENOMIC DNA]</scope>
</reference>
<proteinExistence type="predicted"/>
<accession>G2DCX9</accession>
<dbReference type="AlphaFoldDB" id="G2DCX9"/>
<organism evidence="1 2">
    <name type="scientific">endosymbiont of Riftia pachyptila</name>
    <name type="common">vent Ph05</name>
    <dbReference type="NCBI Taxonomy" id="1048808"/>
    <lineage>
        <taxon>Bacteria</taxon>
        <taxon>Pseudomonadati</taxon>
        <taxon>Pseudomonadota</taxon>
        <taxon>Gammaproteobacteria</taxon>
        <taxon>sulfur-oxidizing symbionts</taxon>
    </lineage>
</organism>
<dbReference type="Proteomes" id="UP000004491">
    <property type="component" value="Unassembled WGS sequence"/>
</dbReference>
<sequence length="49" mass="5663">MRDPLLQINGLKTELGDESNPVRVVDGMDLQIRRARPWRCWVSRAAVSR</sequence>
<evidence type="ECO:0000313" key="1">
    <source>
        <dbReference type="EMBL" id="EGV51509.1"/>
    </source>
</evidence>
<name>G2DCX9_9GAMM</name>
<gene>
    <name evidence="1" type="ORF">Rifp1Sym_bg00020</name>
</gene>
<comment type="caution">
    <text evidence="1">The sequence shown here is derived from an EMBL/GenBank/DDBJ whole genome shotgun (WGS) entry which is preliminary data.</text>
</comment>
<dbReference type="EMBL" id="AFOC01000034">
    <property type="protein sequence ID" value="EGV51509.1"/>
    <property type="molecule type" value="Genomic_DNA"/>
</dbReference>
<protein>
    <submittedName>
        <fullName evidence="1">Uncharacterized protein</fullName>
    </submittedName>
</protein>
<evidence type="ECO:0000313" key="2">
    <source>
        <dbReference type="Proteomes" id="UP000004491"/>
    </source>
</evidence>